<name>A0A3B0Y8F4_9ZZZZ</name>
<protein>
    <submittedName>
        <fullName evidence="1">Uncharacterized protein</fullName>
    </submittedName>
</protein>
<proteinExistence type="predicted"/>
<sequence>MKKLAEIMFKILFLCSFLSATTYSIGNKFKFESRVTWCKDQKYCACD</sequence>
<reference evidence="1" key="1">
    <citation type="submission" date="2018-06" db="EMBL/GenBank/DDBJ databases">
        <authorList>
            <person name="Zhirakovskaya E."/>
        </authorList>
    </citation>
    <scope>NUCLEOTIDE SEQUENCE</scope>
</reference>
<dbReference type="AlphaFoldDB" id="A0A3B0Y8F4"/>
<dbReference type="EMBL" id="UOFL01000094">
    <property type="protein sequence ID" value="VAW75891.1"/>
    <property type="molecule type" value="Genomic_DNA"/>
</dbReference>
<gene>
    <name evidence="1" type="ORF">MNBD_GAMMA12-652</name>
</gene>
<evidence type="ECO:0000313" key="1">
    <source>
        <dbReference type="EMBL" id="VAW75891.1"/>
    </source>
</evidence>
<accession>A0A3B0Y8F4</accession>
<organism evidence="1">
    <name type="scientific">hydrothermal vent metagenome</name>
    <dbReference type="NCBI Taxonomy" id="652676"/>
    <lineage>
        <taxon>unclassified sequences</taxon>
        <taxon>metagenomes</taxon>
        <taxon>ecological metagenomes</taxon>
    </lineage>
</organism>